<accession>A0A016SXJ0</accession>
<proteinExistence type="predicted"/>
<organism evidence="1 2">
    <name type="scientific">Ancylostoma ceylanicum</name>
    <dbReference type="NCBI Taxonomy" id="53326"/>
    <lineage>
        <taxon>Eukaryota</taxon>
        <taxon>Metazoa</taxon>
        <taxon>Ecdysozoa</taxon>
        <taxon>Nematoda</taxon>
        <taxon>Chromadorea</taxon>
        <taxon>Rhabditida</taxon>
        <taxon>Rhabditina</taxon>
        <taxon>Rhabditomorpha</taxon>
        <taxon>Strongyloidea</taxon>
        <taxon>Ancylostomatidae</taxon>
        <taxon>Ancylostomatinae</taxon>
        <taxon>Ancylostoma</taxon>
    </lineage>
</organism>
<dbReference type="Proteomes" id="UP000024635">
    <property type="component" value="Unassembled WGS sequence"/>
</dbReference>
<gene>
    <name evidence="1" type="primary">Acey_s0164.g3545</name>
    <name evidence="1" type="ORF">Y032_0164g3545</name>
</gene>
<evidence type="ECO:0000313" key="2">
    <source>
        <dbReference type="Proteomes" id="UP000024635"/>
    </source>
</evidence>
<comment type="caution">
    <text evidence="1">The sequence shown here is derived from an EMBL/GenBank/DDBJ whole genome shotgun (WGS) entry which is preliminary data.</text>
</comment>
<dbReference type="AlphaFoldDB" id="A0A016SXJ0"/>
<name>A0A016SXJ0_9BILA</name>
<evidence type="ECO:0000313" key="1">
    <source>
        <dbReference type="EMBL" id="EYB95071.1"/>
    </source>
</evidence>
<reference evidence="2" key="1">
    <citation type="journal article" date="2015" name="Nat. Genet.">
        <title>The genome and transcriptome of the zoonotic hookworm Ancylostoma ceylanicum identify infection-specific gene families.</title>
        <authorList>
            <person name="Schwarz E.M."/>
            <person name="Hu Y."/>
            <person name="Antoshechkin I."/>
            <person name="Miller M.M."/>
            <person name="Sternberg P.W."/>
            <person name="Aroian R.V."/>
        </authorList>
    </citation>
    <scope>NUCLEOTIDE SEQUENCE</scope>
    <source>
        <strain evidence="2">HY135</strain>
    </source>
</reference>
<sequence length="83" mass="9423">MHLSLTATGSHKLHLHSLALTPDMVCDEPRLYRRGCLSLSFFFVQILLQHLPLSFLARTKQKQRLNSGVAAASRLWPARFGHQ</sequence>
<dbReference type="EMBL" id="JARK01001500">
    <property type="protein sequence ID" value="EYB95071.1"/>
    <property type="molecule type" value="Genomic_DNA"/>
</dbReference>
<keyword evidence="2" id="KW-1185">Reference proteome</keyword>
<protein>
    <submittedName>
        <fullName evidence="1">Uncharacterized protein</fullName>
    </submittedName>
</protein>